<sequence>MKLYYEDILVAEVLVNHSITIEEVLNLIDFDKNKFIEEQGFEDIDHNDFKLIG</sequence>
<dbReference type="Proteomes" id="UP000628775">
    <property type="component" value="Unassembled WGS sequence"/>
</dbReference>
<gene>
    <name evidence="1" type="ORF">GCM10011391_27880</name>
</gene>
<accession>A0A8J2YJS8</accession>
<reference evidence="1" key="2">
    <citation type="submission" date="2020-09" db="EMBL/GenBank/DDBJ databases">
        <authorList>
            <person name="Sun Q."/>
            <person name="Zhou Y."/>
        </authorList>
    </citation>
    <scope>NUCLEOTIDE SEQUENCE</scope>
    <source>
        <strain evidence="1">CGMCC 1.15371</strain>
    </source>
</reference>
<protein>
    <submittedName>
        <fullName evidence="1">Uncharacterized protein</fullName>
    </submittedName>
</protein>
<proteinExistence type="predicted"/>
<dbReference type="EMBL" id="BMIR01000014">
    <property type="protein sequence ID" value="GGE47491.1"/>
    <property type="molecule type" value="Genomic_DNA"/>
</dbReference>
<comment type="caution">
    <text evidence="1">The sequence shown here is derived from an EMBL/GenBank/DDBJ whole genome shotgun (WGS) entry which is preliminary data.</text>
</comment>
<evidence type="ECO:0000313" key="2">
    <source>
        <dbReference type="Proteomes" id="UP000628775"/>
    </source>
</evidence>
<name>A0A8J2YJS8_9BACL</name>
<dbReference type="AlphaFoldDB" id="A0A8J2YJS8"/>
<keyword evidence="2" id="KW-1185">Reference proteome</keyword>
<reference evidence="1" key="1">
    <citation type="journal article" date="2014" name="Int. J. Syst. Evol. Microbiol.">
        <title>Complete genome sequence of Corynebacterium casei LMG S-19264T (=DSM 44701T), isolated from a smear-ripened cheese.</title>
        <authorList>
            <consortium name="US DOE Joint Genome Institute (JGI-PGF)"/>
            <person name="Walter F."/>
            <person name="Albersmeier A."/>
            <person name="Kalinowski J."/>
            <person name="Ruckert C."/>
        </authorList>
    </citation>
    <scope>NUCLEOTIDE SEQUENCE</scope>
    <source>
        <strain evidence="1">CGMCC 1.15371</strain>
    </source>
</reference>
<evidence type="ECO:0000313" key="1">
    <source>
        <dbReference type="EMBL" id="GGE47491.1"/>
    </source>
</evidence>
<dbReference type="RefSeq" id="WP_188695316.1">
    <property type="nucleotide sequence ID" value="NZ_BMIR01000014.1"/>
</dbReference>
<organism evidence="1 2">
    <name type="scientific">Pullulanibacillus camelliae</name>
    <dbReference type="NCBI Taxonomy" id="1707096"/>
    <lineage>
        <taxon>Bacteria</taxon>
        <taxon>Bacillati</taxon>
        <taxon>Bacillota</taxon>
        <taxon>Bacilli</taxon>
        <taxon>Bacillales</taxon>
        <taxon>Sporolactobacillaceae</taxon>
        <taxon>Pullulanibacillus</taxon>
    </lineage>
</organism>